<keyword evidence="3" id="KW-1185">Reference proteome</keyword>
<keyword evidence="1" id="KW-0812">Transmembrane</keyword>
<evidence type="ECO:0000256" key="1">
    <source>
        <dbReference type="SAM" id="Phobius"/>
    </source>
</evidence>
<dbReference type="KEGG" id="mhor:MSHOH_2161"/>
<organism evidence="2 3">
    <name type="scientific">Methanosarcina horonobensis HB-1 = JCM 15518</name>
    <dbReference type="NCBI Taxonomy" id="1434110"/>
    <lineage>
        <taxon>Archaea</taxon>
        <taxon>Methanobacteriati</taxon>
        <taxon>Methanobacteriota</taxon>
        <taxon>Stenosarchaea group</taxon>
        <taxon>Methanomicrobia</taxon>
        <taxon>Methanosarcinales</taxon>
        <taxon>Methanosarcinaceae</taxon>
        <taxon>Methanosarcina</taxon>
    </lineage>
</organism>
<dbReference type="EMBL" id="CP009516">
    <property type="protein sequence ID" value="AKB78644.1"/>
    <property type="molecule type" value="Genomic_DNA"/>
</dbReference>
<dbReference type="Gene3D" id="2.60.120.260">
    <property type="entry name" value="Galactose-binding domain-like"/>
    <property type="match status" value="1"/>
</dbReference>
<dbReference type="AlphaFoldDB" id="A0A0E3SAC4"/>
<dbReference type="STRING" id="1434110.MSHOH_2161"/>
<evidence type="ECO:0000313" key="3">
    <source>
        <dbReference type="Proteomes" id="UP000033101"/>
    </source>
</evidence>
<keyword evidence="1" id="KW-1133">Transmembrane helix</keyword>
<dbReference type="OrthoDB" id="340654at2157"/>
<reference evidence="2 3" key="1">
    <citation type="submission" date="2014-07" db="EMBL/GenBank/DDBJ databases">
        <title>Methanogenic archaea and the global carbon cycle.</title>
        <authorList>
            <person name="Henriksen J.R."/>
            <person name="Luke J."/>
            <person name="Reinhart S."/>
            <person name="Benedict M.N."/>
            <person name="Youngblut N.D."/>
            <person name="Metcalf M.E."/>
            <person name="Whitaker R.J."/>
            <person name="Metcalf W.W."/>
        </authorList>
    </citation>
    <scope>NUCLEOTIDE SEQUENCE [LARGE SCALE GENOMIC DNA]</scope>
    <source>
        <strain evidence="2 3">HB-1</strain>
    </source>
</reference>
<evidence type="ECO:0000313" key="2">
    <source>
        <dbReference type="EMBL" id="AKB78644.1"/>
    </source>
</evidence>
<protein>
    <submittedName>
        <fullName evidence="2">Uncharacterized protein</fullName>
    </submittedName>
</protein>
<sequence length="606" mass="66261">MKLSISFFLSLFLLFLFSSSASAANILTADSSLENWDDGNTLIDWDNTAGVSRVTSPVHSGTYAASIYGGGTNSISQTILSIEGYSHVSYAFWIRKETYTTCHVNVTFYDSENNILKNTYTQVDGVGSISTWTQYSGSIEIPAGASKVTCSIVSSYFDASRRIYIDDALFTIVDSTPADSIIIAATSPYNTISLLYGNPVSSDTYKLTVSPNSDYTLPVYSIVTTSSSYTVYLYPDNYFWKVEVLNSTSEAYKTKLERSFTISEAADVPGYISITAKNESSLTDLNNFSVLLRNDTASLSKTTTGGTISFSGSEISSGEYIATIRSEGYNPRTYILNSPENLTAYMPNSTETVVIGFSLIDYTNNFKYTDTQLTITHAGNIISKTYFDASGESNVYLLADTVYDITVSSGQYTRTLGSYTPVASESFSLIVGNIEIVTQSSTFGGFNYSLSKTNTSVTLNWFAPANSLNEPFIYSIYDANDTQVFQHITSAPVGAATYVYSDSTEQYKISLYANTTGGIFQHSEYVRGTEQLLDLQIPDKWYNIISIFIIFVVALLFSYISAALGAFVVGLFVVGLYVIGMLKISGLIVSIIIVVGLLSLFKDKNT</sequence>
<name>A0A0E3SAC4_9EURY</name>
<feature type="transmembrane region" description="Helical" evidence="1">
    <location>
        <begin position="581"/>
        <end position="601"/>
    </location>
</feature>
<dbReference type="PATRIC" id="fig|1434110.4.peg.2752"/>
<accession>A0A0E3SAC4</accession>
<dbReference type="GeneID" id="24831408"/>
<feature type="transmembrane region" description="Helical" evidence="1">
    <location>
        <begin position="541"/>
        <end position="574"/>
    </location>
</feature>
<proteinExistence type="predicted"/>
<dbReference type="RefSeq" id="WP_048139778.1">
    <property type="nucleotide sequence ID" value="NZ_CP009516.1"/>
</dbReference>
<gene>
    <name evidence="2" type="ORF">MSHOH_2161</name>
</gene>
<dbReference type="HOGENOM" id="CLU_450282_0_0_2"/>
<keyword evidence="1" id="KW-0472">Membrane</keyword>
<dbReference type="Proteomes" id="UP000033101">
    <property type="component" value="Chromosome"/>
</dbReference>